<dbReference type="Pfam" id="PF06439">
    <property type="entry name" value="3keto-disac_hyd"/>
    <property type="match status" value="1"/>
</dbReference>
<evidence type="ECO:0000256" key="4">
    <source>
        <dbReference type="SAM" id="MobiDB-lite"/>
    </source>
</evidence>
<evidence type="ECO:0000313" key="8">
    <source>
        <dbReference type="EMBL" id="NOU84611.1"/>
    </source>
</evidence>
<dbReference type="CDD" id="cd00063">
    <property type="entry name" value="FN3"/>
    <property type="match status" value="3"/>
</dbReference>
<feature type="domain" description="F5/8 type C" evidence="6">
    <location>
        <begin position="725"/>
        <end position="838"/>
    </location>
</feature>
<dbReference type="EMBL" id="WHOC01000019">
    <property type="protein sequence ID" value="NOU84611.1"/>
    <property type="molecule type" value="Genomic_DNA"/>
</dbReference>
<dbReference type="Proteomes" id="UP000658690">
    <property type="component" value="Unassembled WGS sequence"/>
</dbReference>
<dbReference type="Pfam" id="PF22888">
    <property type="entry name" value="FIMAH"/>
    <property type="match status" value="1"/>
</dbReference>
<feature type="signal peptide" evidence="5">
    <location>
        <begin position="1"/>
        <end position="26"/>
    </location>
</feature>
<dbReference type="InterPro" id="IPR000421">
    <property type="entry name" value="FA58C"/>
</dbReference>
<dbReference type="CDD" id="cd18822">
    <property type="entry name" value="GH43_CtGH43-like"/>
    <property type="match status" value="1"/>
</dbReference>
<dbReference type="InterPro" id="IPR013320">
    <property type="entry name" value="ConA-like_dom_sf"/>
</dbReference>
<dbReference type="RefSeq" id="WP_171688062.1">
    <property type="nucleotide sequence ID" value="NZ_WHOC01000019.1"/>
</dbReference>
<dbReference type="InterPro" id="IPR054470">
    <property type="entry name" value="FIMAH_dom"/>
</dbReference>
<keyword evidence="9" id="KW-1185">Reference proteome</keyword>
<gene>
    <name evidence="8" type="ORF">GC102_02315</name>
</gene>
<dbReference type="SMART" id="SM00060">
    <property type="entry name" value="FN3"/>
    <property type="match status" value="3"/>
</dbReference>
<dbReference type="SUPFAM" id="SSF49899">
    <property type="entry name" value="Concanavalin A-like lectins/glucanases"/>
    <property type="match status" value="1"/>
</dbReference>
<dbReference type="PANTHER" id="PTHR22925">
    <property type="entry name" value="GLYCOSYL HYDROLASE 43 FAMILY MEMBER"/>
    <property type="match status" value="1"/>
</dbReference>
<dbReference type="Pfam" id="PF00754">
    <property type="entry name" value="F5_F8_type_C"/>
    <property type="match status" value="1"/>
</dbReference>
<feature type="domain" description="Fibronectin type-III" evidence="7">
    <location>
        <begin position="311"/>
        <end position="406"/>
    </location>
</feature>
<dbReference type="Gene3D" id="2.60.120.560">
    <property type="entry name" value="Exo-inulinase, domain 1"/>
    <property type="match status" value="1"/>
</dbReference>
<evidence type="ECO:0000313" key="9">
    <source>
        <dbReference type="Proteomes" id="UP000658690"/>
    </source>
</evidence>
<name>A0ABX1YUL4_9BACL</name>
<evidence type="ECO:0000256" key="1">
    <source>
        <dbReference type="ARBA" id="ARBA00009865"/>
    </source>
</evidence>
<keyword evidence="5" id="KW-0732">Signal</keyword>
<evidence type="ECO:0000256" key="3">
    <source>
        <dbReference type="ARBA" id="ARBA00023295"/>
    </source>
</evidence>
<evidence type="ECO:0000256" key="2">
    <source>
        <dbReference type="ARBA" id="ARBA00022801"/>
    </source>
</evidence>
<dbReference type="InterPro" id="IPR010496">
    <property type="entry name" value="AL/BT2_dom"/>
</dbReference>
<dbReference type="SUPFAM" id="SSF49265">
    <property type="entry name" value="Fibronectin type III"/>
    <property type="match status" value="2"/>
</dbReference>
<dbReference type="Gene3D" id="2.60.40.10">
    <property type="entry name" value="Immunoglobulins"/>
    <property type="match status" value="5"/>
</dbReference>
<keyword evidence="3" id="KW-0326">Glycosidase</keyword>
<dbReference type="InterPro" id="IPR058094">
    <property type="entry name" value="Ig-like_OmpL47-like"/>
</dbReference>
<feature type="domain" description="Fibronectin type-III" evidence="7">
    <location>
        <begin position="221"/>
        <end position="309"/>
    </location>
</feature>
<feature type="compositionally biased region" description="Polar residues" evidence="4">
    <location>
        <begin position="389"/>
        <end position="405"/>
    </location>
</feature>
<dbReference type="InterPro" id="IPR003961">
    <property type="entry name" value="FN3_dom"/>
</dbReference>
<dbReference type="Pfam" id="PF18316">
    <property type="entry name" value="S-l_SbsC_C"/>
    <property type="match status" value="1"/>
</dbReference>
<reference evidence="8 9" key="1">
    <citation type="submission" date="2019-10" db="EMBL/GenBank/DDBJ databases">
        <title>Description of Paenibacillus choica sp. nov.</title>
        <authorList>
            <person name="Carlier A."/>
            <person name="Qi S."/>
        </authorList>
    </citation>
    <scope>NUCLEOTIDE SEQUENCE [LARGE SCALE GENOMIC DNA]</scope>
    <source>
        <strain evidence="8 9">LMG 31460</strain>
    </source>
</reference>
<feature type="chain" id="PRO_5047544388" evidence="5">
    <location>
        <begin position="27"/>
        <end position="1350"/>
    </location>
</feature>
<protein>
    <submittedName>
        <fullName evidence="8">Family 43 glycosylhydrolase</fullName>
    </submittedName>
</protein>
<dbReference type="InterPro" id="IPR008979">
    <property type="entry name" value="Galactose-bd-like_sf"/>
</dbReference>
<dbReference type="PROSITE" id="PS50853">
    <property type="entry name" value="FN3"/>
    <property type="match status" value="3"/>
</dbReference>
<sequence>MTKFNNLRTKIMMAILILSMVYPVIALPSASASAPTVLFEDNFESGSTSKWTLTGAANSWSNATNDTDNAANKVLYQNNTSTEAFAIANNLSAADYAIEARVKLTDGGAYPGIVTRYTDASNYYMFRVNKTSEARVELSKNVAGTSTMLAAAVPFASVSNKWYTLKMVLKGTSIRCYIDDVLVFDVTDSKWTTGKVGFRTKWGLAQFDDVKITDASNLPATPANLTAGTVTATSIPLTWDNVADATAYRVYRSTSANGTFAQVYKGSANAFRDTGLNAQTTYYYKVSSVVSALESTFSTAKDVTTTARAAAPTGLTASNPTDHSISLNWHAISGASAYVLYRGGSASGPFTNAVYTGTDTSYVDTSLRMGQTYYYKLSFKATEENAFDESNLSEAASETTTVTPTDSDDQIPDPTEQGNIANGVPWLDTDGNVMQAHGGGVIKSDDTYYWFGEDKSHNSAVFKAVSVYASKDLIHWEFRNQALTIASDTANITDAKIERPKVLYNEKTKKYVMWGHWELGSNYNEANAYVAVSDTVDGNYQFVAKFRPLADKGVYEADGRLGKDNRDFTVFQDDDGTAYLISSTNGNKDLGIYQLTEDYTGVEKPLYTLYAGQRREAPAILKKDGIYYLLTSGQSGWYPNQGKYSTSTSIKENKWSDLKNFGENSTFYSQPSFIITVLGSQETSYIYAGDRWYANQLGSSQYIWLPLKLNTESRTLDMEYSSNWSLNAETGIIDQSLYINASQGKTAIASTESAALPSANSVDGNYATKFDTANTNVPYWWQVDLDGLYDLSRIDLSFPQVNGSEMYFQYIVEGSKDGSTYTVLSNNSSNKQVAFTSNTLSGIYRYIKVTISAIKKASDNSTQTWSKGFNEVKVFATREVYEPSKVKGLTFSDAQGYWNNGKTIVHFNAPSVAGNTFKYKLSPDTNPVPANYYGDDASSWSSIVDGQAIDAANGQYIAVAEVNTKGKIVAISQGTAIVTVEEVVIPDVPAGLTAAVNGAKEVTLNWTAVAGTQSYNVYRADSKNGTFKKINVSAVIGTSYADIGVTLDTAYSYQVTAVNTAGESGFSNAAGVDFIVPPVTVAKLEGVQHSQWYLTPVTVTLSATDDFSGIGKTEYKLSVVTESVYGSTAPIEGFVAYTGPITLLDGVYTIAYRSVDKAGNVEADQYLQVRIDATAPVVSLNANGANLSEGAQFENDQTLTLQVQAEDNLSGVNGNFILLDGEAYAAGTALDLTGKLGSHTVTITVTDNAGNERKIQYTFKVTTSVRAMNELLNRFAASGELTGTVLTQLENSLQQAEHQLNKGSKDKAAKHIGDFIKHLTNQTSKDHVTDHAASILNAIANYLIALWTVS</sequence>
<keyword evidence="2" id="KW-0378">Hydrolase</keyword>
<evidence type="ECO:0000256" key="5">
    <source>
        <dbReference type="SAM" id="SignalP"/>
    </source>
</evidence>
<dbReference type="SUPFAM" id="SSF75005">
    <property type="entry name" value="Arabinanase/levansucrase/invertase"/>
    <property type="match status" value="1"/>
</dbReference>
<feature type="region of interest" description="Disordered" evidence="4">
    <location>
        <begin position="389"/>
        <end position="413"/>
    </location>
</feature>
<evidence type="ECO:0000259" key="6">
    <source>
        <dbReference type="PROSITE" id="PS50022"/>
    </source>
</evidence>
<dbReference type="InterPro" id="IPR013783">
    <property type="entry name" value="Ig-like_fold"/>
</dbReference>
<dbReference type="SUPFAM" id="SSF49785">
    <property type="entry name" value="Galactose-binding domain-like"/>
    <property type="match status" value="1"/>
</dbReference>
<comment type="caution">
    <text evidence="8">The sequence shown here is derived from an EMBL/GenBank/DDBJ whole genome shotgun (WGS) entry which is preliminary data.</text>
</comment>
<evidence type="ECO:0000259" key="7">
    <source>
        <dbReference type="PROSITE" id="PS50853"/>
    </source>
</evidence>
<proteinExistence type="inferred from homology"/>
<dbReference type="Pfam" id="PF04616">
    <property type="entry name" value="Glyco_hydro_43"/>
    <property type="match status" value="1"/>
</dbReference>
<dbReference type="PANTHER" id="PTHR22925:SF3">
    <property type="entry name" value="GLYCOSYL HYDROLASE FAMILY PROTEIN 43"/>
    <property type="match status" value="1"/>
</dbReference>
<dbReference type="Gene3D" id="2.60.120.260">
    <property type="entry name" value="Galactose-binding domain-like"/>
    <property type="match status" value="1"/>
</dbReference>
<feature type="domain" description="Fibronectin type-III" evidence="7">
    <location>
        <begin position="988"/>
        <end position="1079"/>
    </location>
</feature>
<accession>A0ABX1YUL4</accession>
<dbReference type="PROSITE" id="PS50022">
    <property type="entry name" value="FA58C_3"/>
    <property type="match status" value="1"/>
</dbReference>
<comment type="similarity">
    <text evidence="1">Belongs to the glycosyl hydrolase 43 family.</text>
</comment>
<dbReference type="Gene3D" id="2.115.10.20">
    <property type="entry name" value="Glycosyl hydrolase domain, family 43"/>
    <property type="match status" value="1"/>
</dbReference>
<dbReference type="InterPro" id="IPR036116">
    <property type="entry name" value="FN3_sf"/>
</dbReference>
<organism evidence="8 9">
    <name type="scientific">Paenibacillus germinis</name>
    <dbReference type="NCBI Taxonomy" id="2654979"/>
    <lineage>
        <taxon>Bacteria</taxon>
        <taxon>Bacillati</taxon>
        <taxon>Bacillota</taxon>
        <taxon>Bacilli</taxon>
        <taxon>Bacillales</taxon>
        <taxon>Paenibacillaceae</taxon>
        <taxon>Paenibacillus</taxon>
    </lineage>
</organism>
<dbReference type="InterPro" id="IPR040751">
    <property type="entry name" value="SbsC_C"/>
</dbReference>
<dbReference type="NCBIfam" id="NF047446">
    <property type="entry name" value="barrel_OmpL47"/>
    <property type="match status" value="1"/>
</dbReference>
<dbReference type="InterPro" id="IPR023296">
    <property type="entry name" value="Glyco_hydro_beta-prop_sf"/>
</dbReference>
<dbReference type="InterPro" id="IPR006710">
    <property type="entry name" value="Glyco_hydro_43"/>
</dbReference>